<evidence type="ECO:0000313" key="9">
    <source>
        <dbReference type="Proteomes" id="UP000182045"/>
    </source>
</evidence>
<evidence type="ECO:0000256" key="1">
    <source>
        <dbReference type="ARBA" id="ARBA00022723"/>
    </source>
</evidence>
<dbReference type="SUPFAM" id="SSF57716">
    <property type="entry name" value="Glucocorticoid receptor-like (DNA-binding domain)"/>
    <property type="match status" value="1"/>
</dbReference>
<dbReference type="Pfam" id="PF21173">
    <property type="entry name" value="DksA-like_N"/>
    <property type="match status" value="1"/>
</dbReference>
<keyword evidence="5" id="KW-0175">Coiled coil</keyword>
<feature type="domain" description="Zinc finger DksA/TraR C4-type" evidence="6">
    <location>
        <begin position="74"/>
        <end position="105"/>
    </location>
</feature>
<evidence type="ECO:0000256" key="4">
    <source>
        <dbReference type="PROSITE-ProRule" id="PRU00510"/>
    </source>
</evidence>
<evidence type="ECO:0000313" key="8">
    <source>
        <dbReference type="EMBL" id="CUX79708.1"/>
    </source>
</evidence>
<keyword evidence="3" id="KW-0862">Zinc</keyword>
<evidence type="ECO:0000256" key="5">
    <source>
        <dbReference type="SAM" id="Coils"/>
    </source>
</evidence>
<comment type="caution">
    <text evidence="8">The sequence shown here is derived from an EMBL/GenBank/DDBJ whole genome shotgun (WGS) entry which is preliminary data.</text>
</comment>
<dbReference type="Pfam" id="PF01258">
    <property type="entry name" value="zf-dskA_traR"/>
    <property type="match status" value="1"/>
</dbReference>
<protein>
    <submittedName>
        <fullName evidence="8">Transcriptional regulator, TraR/DksA family</fullName>
    </submittedName>
</protein>
<dbReference type="Gene3D" id="1.20.120.910">
    <property type="entry name" value="DksA, coiled-coil domain"/>
    <property type="match status" value="1"/>
</dbReference>
<dbReference type="RefSeq" id="WP_072244471.1">
    <property type="nucleotide sequence ID" value="NZ_FBYC01000001.1"/>
</dbReference>
<keyword evidence="2" id="KW-0863">Zinc-finger</keyword>
<gene>
    <name evidence="8" type="ORF">Ga0058931_0395</name>
</gene>
<reference evidence="8 9" key="1">
    <citation type="submission" date="2016-01" db="EMBL/GenBank/DDBJ databases">
        <authorList>
            <person name="Varghese N."/>
        </authorList>
    </citation>
    <scope>NUCLEOTIDE SEQUENCE [LARGE SCALE GENOMIC DNA]</scope>
    <source>
        <strain evidence="8 9">HL-91</strain>
    </source>
</reference>
<organism evidence="8 9">
    <name type="scientific">Roseibaca calidilacus</name>
    <dbReference type="NCBI Taxonomy" id="1666912"/>
    <lineage>
        <taxon>Bacteria</taxon>
        <taxon>Pseudomonadati</taxon>
        <taxon>Pseudomonadota</taxon>
        <taxon>Alphaproteobacteria</taxon>
        <taxon>Rhodobacterales</taxon>
        <taxon>Paracoccaceae</taxon>
        <taxon>Roseinatronobacter</taxon>
    </lineage>
</organism>
<keyword evidence="9" id="KW-1185">Reference proteome</keyword>
<dbReference type="PROSITE" id="PS51128">
    <property type="entry name" value="ZF_DKSA_2"/>
    <property type="match status" value="1"/>
</dbReference>
<evidence type="ECO:0000259" key="7">
    <source>
        <dbReference type="Pfam" id="PF21173"/>
    </source>
</evidence>
<dbReference type="PANTHER" id="PTHR33823">
    <property type="entry name" value="RNA POLYMERASE-BINDING TRANSCRIPTION FACTOR DKSA-RELATED"/>
    <property type="match status" value="1"/>
</dbReference>
<feature type="domain" description="DnaK suppressor protein-like N-terminal" evidence="7">
    <location>
        <begin position="10"/>
        <end position="71"/>
    </location>
</feature>
<dbReference type="Proteomes" id="UP000182045">
    <property type="component" value="Unassembled WGS sequence"/>
</dbReference>
<dbReference type="InterPro" id="IPR048487">
    <property type="entry name" value="DksA-like_N"/>
</dbReference>
<evidence type="ECO:0000259" key="6">
    <source>
        <dbReference type="Pfam" id="PF01258"/>
    </source>
</evidence>
<accession>A0ABM9VR52</accession>
<name>A0ABM9VR52_9RHOB</name>
<evidence type="ECO:0000256" key="2">
    <source>
        <dbReference type="ARBA" id="ARBA00022771"/>
    </source>
</evidence>
<feature type="coiled-coil region" evidence="5">
    <location>
        <begin position="1"/>
        <end position="28"/>
    </location>
</feature>
<keyword evidence="1" id="KW-0479">Metal-binding</keyword>
<dbReference type="PANTHER" id="PTHR33823:SF4">
    <property type="entry name" value="GENERAL STRESS PROTEIN 16O"/>
    <property type="match status" value="1"/>
</dbReference>
<feature type="zinc finger region" description="dksA C4-type" evidence="4">
    <location>
        <begin position="79"/>
        <end position="103"/>
    </location>
</feature>
<evidence type="ECO:0000256" key="3">
    <source>
        <dbReference type="ARBA" id="ARBA00022833"/>
    </source>
</evidence>
<dbReference type="InterPro" id="IPR000962">
    <property type="entry name" value="Znf_DskA_TraR"/>
</dbReference>
<dbReference type="EMBL" id="FBYC01000001">
    <property type="protein sequence ID" value="CUX79708.1"/>
    <property type="molecule type" value="Genomic_DNA"/>
</dbReference>
<sequence>MRDFTNRTAQLETRRAELIARMRMLDAELDSHGDPDWEENATEHEQDEAMEALGLSAQAELRMIDGALSRMAAGDYGSCVRCGAEISDARLDLLPATPFCRDCAR</sequence>
<proteinExistence type="predicted"/>